<organism evidence="2 3">
    <name type="scientific">Streptococcus sobrinus</name>
    <dbReference type="NCBI Taxonomy" id="1310"/>
    <lineage>
        <taxon>Bacteria</taxon>
        <taxon>Bacillati</taxon>
        <taxon>Bacillota</taxon>
        <taxon>Bacilli</taxon>
        <taxon>Lactobacillales</taxon>
        <taxon>Streptococcaceae</taxon>
        <taxon>Streptococcus</taxon>
    </lineage>
</organism>
<reference evidence="2 3" key="1">
    <citation type="submission" date="2018-05" db="EMBL/GenBank/DDBJ databases">
        <title>Complete genome sequences of Streptococcus sobrinus.</title>
        <authorList>
            <person name="Sales M."/>
            <person name="Jensen P.A."/>
        </authorList>
    </citation>
    <scope>NUCLEOTIDE SEQUENCE [LARGE SCALE GENOMIC DNA]</scope>
    <source>
        <strain evidence="2 3">SL1</strain>
    </source>
</reference>
<keyword evidence="1" id="KW-0812">Transmembrane</keyword>
<keyword evidence="3" id="KW-1185">Reference proteome</keyword>
<evidence type="ECO:0000313" key="3">
    <source>
        <dbReference type="Proteomes" id="UP000245369"/>
    </source>
</evidence>
<gene>
    <name evidence="2" type="ORF">DK182_06560</name>
</gene>
<sequence length="119" mass="13503">MARERDLDRAFETSETDYLGWPERIQAKPGVTLGQILLAIGLILCLLGCLGYFIYSVKGVPYFAKQHLQLEKGQEPHHWTYPEFESLKLNTDEHKTVGDSAETIGRRFGKDEIDTSAMT</sequence>
<evidence type="ECO:0000313" key="2">
    <source>
        <dbReference type="EMBL" id="AWN21031.1"/>
    </source>
</evidence>
<keyword evidence="1" id="KW-1133">Transmembrane helix</keyword>
<dbReference type="EMBL" id="CP029490">
    <property type="protein sequence ID" value="AWN21031.1"/>
    <property type="molecule type" value="Genomic_DNA"/>
</dbReference>
<proteinExistence type="predicted"/>
<feature type="transmembrane region" description="Helical" evidence="1">
    <location>
        <begin position="36"/>
        <end position="55"/>
    </location>
</feature>
<evidence type="ECO:0000256" key="1">
    <source>
        <dbReference type="SAM" id="Phobius"/>
    </source>
</evidence>
<name>A0ABM6W654_9STRE</name>
<keyword evidence="1" id="KW-0472">Membrane</keyword>
<accession>A0ABM6W654</accession>
<protein>
    <submittedName>
        <fullName evidence="2">Uncharacterized protein</fullName>
    </submittedName>
</protein>
<dbReference type="GeneID" id="93924172"/>
<dbReference type="Proteomes" id="UP000245369">
    <property type="component" value="Chromosome"/>
</dbReference>
<dbReference type="RefSeq" id="WP_002963175.1">
    <property type="nucleotide sequence ID" value="NZ_CP029490.1"/>
</dbReference>